<keyword evidence="1" id="KW-0812">Transmembrane</keyword>
<sequence length="206" mass="22287">MSGFSSEEDKSALVAAIKAVEARTSAELVICVRRQSASYLHADLLAGIVAAIVTLACLLYLPAEFGLHTFLLDPIVVGLAVGLLSSRALTLRRWLTRPSVREHSVVQAAHATFFAKGIRRTSDAIGILLYISRLERRAEVVVDDGVARAVPEQDWRAAVSVIQNLVRSSADTSVVCKAIESLAVVLEPCLPRSDDDVNELSDEVHE</sequence>
<feature type="transmembrane region" description="Helical" evidence="1">
    <location>
        <begin position="67"/>
        <end position="89"/>
    </location>
</feature>
<protein>
    <recommendedName>
        <fullName evidence="4">TPM domain-containing protein</fullName>
    </recommendedName>
</protein>
<evidence type="ECO:0000256" key="1">
    <source>
        <dbReference type="SAM" id="Phobius"/>
    </source>
</evidence>
<dbReference type="Gene3D" id="3.10.310.50">
    <property type="match status" value="1"/>
</dbReference>
<dbReference type="RefSeq" id="WP_106093085.1">
    <property type="nucleotide sequence ID" value="NZ_PVNL01000120.1"/>
</dbReference>
<keyword evidence="1" id="KW-1133">Transmembrane helix</keyword>
<evidence type="ECO:0008006" key="4">
    <source>
        <dbReference type="Google" id="ProtNLM"/>
    </source>
</evidence>
<name>A0A2S9Y3M3_9BACT</name>
<feature type="transmembrane region" description="Helical" evidence="1">
    <location>
        <begin position="42"/>
        <end position="61"/>
    </location>
</feature>
<dbReference type="AlphaFoldDB" id="A0A2S9Y3M3"/>
<comment type="caution">
    <text evidence="2">The sequence shown here is derived from an EMBL/GenBank/DDBJ whole genome shotgun (WGS) entry which is preliminary data.</text>
</comment>
<accession>A0A2S9Y3M3</accession>
<organism evidence="2 3">
    <name type="scientific">Enhygromyxa salina</name>
    <dbReference type="NCBI Taxonomy" id="215803"/>
    <lineage>
        <taxon>Bacteria</taxon>
        <taxon>Pseudomonadati</taxon>
        <taxon>Myxococcota</taxon>
        <taxon>Polyangia</taxon>
        <taxon>Nannocystales</taxon>
        <taxon>Nannocystaceae</taxon>
        <taxon>Enhygromyxa</taxon>
    </lineage>
</organism>
<gene>
    <name evidence="2" type="ORF">ENSA7_62280</name>
</gene>
<dbReference type="Proteomes" id="UP000238823">
    <property type="component" value="Unassembled WGS sequence"/>
</dbReference>
<reference evidence="2 3" key="1">
    <citation type="submission" date="2018-03" db="EMBL/GenBank/DDBJ databases">
        <title>Draft Genome Sequences of the Obligatory Marine Myxobacteria Enhygromyxa salina SWB007.</title>
        <authorList>
            <person name="Poehlein A."/>
            <person name="Moghaddam J.A."/>
            <person name="Harms H."/>
            <person name="Alanjari M."/>
            <person name="Koenig G.M."/>
            <person name="Daniel R."/>
            <person name="Schaeberle T.F."/>
        </authorList>
    </citation>
    <scope>NUCLEOTIDE SEQUENCE [LARGE SCALE GENOMIC DNA]</scope>
    <source>
        <strain evidence="2 3">SWB007</strain>
    </source>
</reference>
<proteinExistence type="predicted"/>
<keyword evidence="1" id="KW-0472">Membrane</keyword>
<evidence type="ECO:0000313" key="2">
    <source>
        <dbReference type="EMBL" id="PRP99590.1"/>
    </source>
</evidence>
<dbReference type="EMBL" id="PVNL01000120">
    <property type="protein sequence ID" value="PRP99590.1"/>
    <property type="molecule type" value="Genomic_DNA"/>
</dbReference>
<dbReference type="OrthoDB" id="5825388at2"/>
<evidence type="ECO:0000313" key="3">
    <source>
        <dbReference type="Proteomes" id="UP000238823"/>
    </source>
</evidence>